<reference evidence="1" key="1">
    <citation type="journal article" date="2014" name="Front. Microbiol.">
        <title>High frequency of phylogenetically diverse reductive dehalogenase-homologous genes in deep subseafloor sedimentary metagenomes.</title>
        <authorList>
            <person name="Kawai M."/>
            <person name="Futagami T."/>
            <person name="Toyoda A."/>
            <person name="Takaki Y."/>
            <person name="Nishi S."/>
            <person name="Hori S."/>
            <person name="Arai W."/>
            <person name="Tsubouchi T."/>
            <person name="Morono Y."/>
            <person name="Uchiyama I."/>
            <person name="Ito T."/>
            <person name="Fujiyama A."/>
            <person name="Inagaki F."/>
            <person name="Takami H."/>
        </authorList>
    </citation>
    <scope>NUCLEOTIDE SEQUENCE</scope>
    <source>
        <strain evidence="1">Expedition CK06-06</strain>
    </source>
</reference>
<feature type="non-terminal residue" evidence="1">
    <location>
        <position position="109"/>
    </location>
</feature>
<protein>
    <submittedName>
        <fullName evidence="1">Uncharacterized protein</fullName>
    </submittedName>
</protein>
<gene>
    <name evidence="1" type="ORF">S01H4_65269</name>
</gene>
<comment type="caution">
    <text evidence="1">The sequence shown here is derived from an EMBL/GenBank/DDBJ whole genome shotgun (WGS) entry which is preliminary data.</text>
</comment>
<organism evidence="1">
    <name type="scientific">marine sediment metagenome</name>
    <dbReference type="NCBI Taxonomy" id="412755"/>
    <lineage>
        <taxon>unclassified sequences</taxon>
        <taxon>metagenomes</taxon>
        <taxon>ecological metagenomes</taxon>
    </lineage>
</organism>
<accession>X1EUX8</accession>
<proteinExistence type="predicted"/>
<sequence>RISLVGGNTNNPRIYIRGKKAIEFHGKEQLLFNLGKTRKFFEPTAFSITQTPEGVRIVKFSAQIKRKAAGGIEQPERASKDFPYIVEVQKAMKVSTKDLFRPKKGILYE</sequence>
<evidence type="ECO:0000313" key="1">
    <source>
        <dbReference type="EMBL" id="GAH24105.1"/>
    </source>
</evidence>
<name>X1EUX8_9ZZZZ</name>
<feature type="non-terminal residue" evidence="1">
    <location>
        <position position="1"/>
    </location>
</feature>
<dbReference type="EMBL" id="BART01039871">
    <property type="protein sequence ID" value="GAH24105.1"/>
    <property type="molecule type" value="Genomic_DNA"/>
</dbReference>
<dbReference type="AlphaFoldDB" id="X1EUX8"/>